<evidence type="ECO:0000313" key="1">
    <source>
        <dbReference type="EMBL" id="MFC5498316.1"/>
    </source>
</evidence>
<dbReference type="Proteomes" id="UP001596037">
    <property type="component" value="Unassembled WGS sequence"/>
</dbReference>
<organism evidence="1 2">
    <name type="scientific">Caenimonas terrae</name>
    <dbReference type="NCBI Taxonomy" id="696074"/>
    <lineage>
        <taxon>Bacteria</taxon>
        <taxon>Pseudomonadati</taxon>
        <taxon>Pseudomonadota</taxon>
        <taxon>Betaproteobacteria</taxon>
        <taxon>Burkholderiales</taxon>
        <taxon>Comamonadaceae</taxon>
        <taxon>Caenimonas</taxon>
    </lineage>
</organism>
<evidence type="ECO:0000313" key="2">
    <source>
        <dbReference type="Proteomes" id="UP001596037"/>
    </source>
</evidence>
<name>A0ABW0NCD1_9BURK</name>
<accession>A0ABW0NCD1</accession>
<keyword evidence="2" id="KW-1185">Reference proteome</keyword>
<proteinExistence type="predicted"/>
<sequence>MTPADKLERSRLAIIEYLARGEKRHERRDEPQDFDDADEAAGGPGFASRLFARNRWLSGMSSAARTWWSHHPAQMAVEMATPALRGVMRKHPFPVLGACAGVGALLVVTRPWRLISLTTLVVAIVKSSQLSGVVMSALTNAQGWHEQQRGREPHL</sequence>
<comment type="caution">
    <text evidence="1">The sequence shown here is derived from an EMBL/GenBank/DDBJ whole genome shotgun (WGS) entry which is preliminary data.</text>
</comment>
<gene>
    <name evidence="1" type="ORF">ACFPOE_12295</name>
</gene>
<dbReference type="EMBL" id="JBHSMF010000006">
    <property type="protein sequence ID" value="MFC5498316.1"/>
    <property type="molecule type" value="Genomic_DNA"/>
</dbReference>
<protein>
    <submittedName>
        <fullName evidence="1">Uncharacterized protein</fullName>
    </submittedName>
</protein>
<dbReference type="RefSeq" id="WP_376850372.1">
    <property type="nucleotide sequence ID" value="NZ_JBHSMF010000006.1"/>
</dbReference>
<reference evidence="2" key="1">
    <citation type="journal article" date="2019" name="Int. J. Syst. Evol. Microbiol.">
        <title>The Global Catalogue of Microorganisms (GCM) 10K type strain sequencing project: providing services to taxonomists for standard genome sequencing and annotation.</title>
        <authorList>
            <consortium name="The Broad Institute Genomics Platform"/>
            <consortium name="The Broad Institute Genome Sequencing Center for Infectious Disease"/>
            <person name="Wu L."/>
            <person name="Ma J."/>
        </authorList>
    </citation>
    <scope>NUCLEOTIDE SEQUENCE [LARGE SCALE GENOMIC DNA]</scope>
    <source>
        <strain evidence="2">CCUG 57401</strain>
    </source>
</reference>